<sequence>MADPTQSLIGQYGPWAANLPADPPALSYRRPDSKGLKSWRKKGLKTVHTYLGAPDIGAQPQVTVKRKYTYDGLDIEELSWQLPYGRPTEAILLKPAGATGPLPGVLGLHDHGGNKYFAKRKITKTGNDQHPMMSEHQTHYYEGKAWANELAKRGYVVLVPDNFTFGSRRVLYQDVAGFSWGPWRTDDLSDENPEKQENIDVYNEWAGHHEHIMAKSLFCGGTTWPGVFLREDQRALDVLCARPEVDEERVGCGGLSGGGLRTAYLAGLDDRIQCAVCVGFMTTWRDLLLYKSFTHTWMAYIPILPNYLDFPEVLGLRTPLPTMTLNNNQDQLFTLEEMQRADGMLREVFAKAKAADRYRGNFYEGEHKFDLAMQADAFDWWDQWLNA</sequence>
<gene>
    <name evidence="1" type="ORF">CRP01_09335</name>
</gene>
<dbReference type="InterPro" id="IPR050261">
    <property type="entry name" value="FrsA_esterase"/>
</dbReference>
<reference evidence="1 2" key="1">
    <citation type="submission" date="2017-10" db="EMBL/GenBank/DDBJ databases">
        <title>The draft genome sequence of Lewinella nigricans NBRC 102662.</title>
        <authorList>
            <person name="Wang K."/>
        </authorList>
    </citation>
    <scope>NUCLEOTIDE SEQUENCE [LARGE SCALE GENOMIC DNA]</scope>
    <source>
        <strain evidence="1 2">NBRC 102662</strain>
    </source>
</reference>
<evidence type="ECO:0000313" key="1">
    <source>
        <dbReference type="EMBL" id="PHN06840.1"/>
    </source>
</evidence>
<dbReference type="SUPFAM" id="SSF53474">
    <property type="entry name" value="alpha/beta-Hydrolases"/>
    <property type="match status" value="1"/>
</dbReference>
<name>A0A2D0NEN2_FLAN2</name>
<dbReference type="InterPro" id="IPR029058">
    <property type="entry name" value="AB_hydrolase_fold"/>
</dbReference>
<proteinExistence type="predicted"/>
<dbReference type="AlphaFoldDB" id="A0A2D0NEN2"/>
<dbReference type="OrthoDB" id="3668964at2"/>
<protein>
    <recommendedName>
        <fullName evidence="3">Peptidase S9 prolyl oligopeptidase catalytic domain-containing protein</fullName>
    </recommendedName>
</protein>
<dbReference type="EMBL" id="PDUD01000017">
    <property type="protein sequence ID" value="PHN06840.1"/>
    <property type="molecule type" value="Genomic_DNA"/>
</dbReference>
<keyword evidence="2" id="KW-1185">Reference proteome</keyword>
<dbReference type="Gene3D" id="3.40.50.1820">
    <property type="entry name" value="alpha/beta hydrolase"/>
    <property type="match status" value="1"/>
</dbReference>
<organism evidence="1 2">
    <name type="scientific">Flavilitoribacter nigricans (strain ATCC 23147 / DSM 23189 / NBRC 102662 / NCIMB 1420 / SS-2)</name>
    <name type="common">Lewinella nigricans</name>
    <dbReference type="NCBI Taxonomy" id="1122177"/>
    <lineage>
        <taxon>Bacteria</taxon>
        <taxon>Pseudomonadati</taxon>
        <taxon>Bacteroidota</taxon>
        <taxon>Saprospiria</taxon>
        <taxon>Saprospirales</taxon>
        <taxon>Lewinellaceae</taxon>
        <taxon>Flavilitoribacter</taxon>
    </lineage>
</organism>
<evidence type="ECO:0008006" key="3">
    <source>
        <dbReference type="Google" id="ProtNLM"/>
    </source>
</evidence>
<dbReference type="Proteomes" id="UP000223913">
    <property type="component" value="Unassembled WGS sequence"/>
</dbReference>
<evidence type="ECO:0000313" key="2">
    <source>
        <dbReference type="Proteomes" id="UP000223913"/>
    </source>
</evidence>
<accession>A0A2D0NEN2</accession>
<comment type="caution">
    <text evidence="1">The sequence shown here is derived from an EMBL/GenBank/DDBJ whole genome shotgun (WGS) entry which is preliminary data.</text>
</comment>
<dbReference type="PANTHER" id="PTHR22946">
    <property type="entry name" value="DIENELACTONE HYDROLASE DOMAIN-CONTAINING PROTEIN-RELATED"/>
    <property type="match status" value="1"/>
</dbReference>